<dbReference type="RefSeq" id="WP_076784226.1">
    <property type="nucleotide sequence ID" value="NZ_FTPU01000042.1"/>
</dbReference>
<dbReference type="GO" id="GO:0009279">
    <property type="term" value="C:cell outer membrane"/>
    <property type="evidence" value="ECO:0007669"/>
    <property type="project" value="UniProtKB-SubCell"/>
</dbReference>
<dbReference type="Gene3D" id="2.40.170.20">
    <property type="entry name" value="TonB-dependent receptor, beta-barrel domain"/>
    <property type="match status" value="1"/>
</dbReference>
<sequence>MTNYTKTDNNVMLDALAGDRNYVPDTDLSKHFVYNENIFGVYLTANKKFSEKFSAKVGSRYEYTKSQGTVLNDNQSIERNYGNLLPYASISYAPADNHSFSYTFSSRIRRPSFWEINPVRNYLTNTNYTQNNPFVKASPVYNQEFNYMYKNAYYINIGYSQTNDNIAQVPLQKKETVNGEEINILRYIRTNFGKKYEINYIVGMNKSFFKQYLQTNLNLGIQMNRVNGTLDTDPITGEKFPEFILNRTTYSPLIQANNNIRLDKAKSWFFGVNYFYIGKQQIDIGMLKPLQSLDLSIKKVWNNWTFAADARDILRTNIVKISDTQSTGNFNNIYQIQYDNRSYTATITYNFGNNKVKKIRDIENASDAIKNRTR</sequence>
<keyword evidence="3" id="KW-0998">Cell outer membrane</keyword>
<dbReference type="PANTHER" id="PTHR40980:SF4">
    <property type="entry name" value="TONB-DEPENDENT RECEPTOR-LIKE BETA-BARREL DOMAIN-CONTAINING PROTEIN"/>
    <property type="match status" value="1"/>
</dbReference>
<protein>
    <submittedName>
        <fullName evidence="5">Outer membrane protein beta-barrel family protein</fullName>
    </submittedName>
</protein>
<feature type="domain" description="Outer membrane protein beta-barrel" evidence="4">
    <location>
        <begin position="3"/>
        <end position="349"/>
    </location>
</feature>
<dbReference type="InterPro" id="IPR036942">
    <property type="entry name" value="Beta-barrel_TonB_sf"/>
</dbReference>
<gene>
    <name evidence="5" type="ORF">SAMN05660493_02876</name>
</gene>
<evidence type="ECO:0000313" key="5">
    <source>
        <dbReference type="EMBL" id="SIT98140.1"/>
    </source>
</evidence>
<dbReference type="PANTHER" id="PTHR40980">
    <property type="entry name" value="PLUG DOMAIN-CONTAINING PROTEIN"/>
    <property type="match status" value="1"/>
</dbReference>
<name>A0A1U7Q0Z2_9FLAO</name>
<proteinExistence type="predicted"/>
<dbReference type="AlphaFoldDB" id="A0A1U7Q0Z2"/>
<dbReference type="STRING" id="1121284.SAMN05660493_02876"/>
<dbReference type="Pfam" id="PF14905">
    <property type="entry name" value="OMP_b-brl_3"/>
    <property type="match status" value="1"/>
</dbReference>
<dbReference type="SUPFAM" id="SSF56935">
    <property type="entry name" value="Porins"/>
    <property type="match status" value="1"/>
</dbReference>
<evidence type="ECO:0000313" key="6">
    <source>
        <dbReference type="Proteomes" id="UP000187261"/>
    </source>
</evidence>
<reference evidence="6" key="1">
    <citation type="submission" date="2016-10" db="EMBL/GenBank/DDBJ databases">
        <authorList>
            <person name="Varghese N."/>
            <person name="Submissions S."/>
        </authorList>
    </citation>
    <scope>NUCLEOTIDE SEQUENCE [LARGE SCALE GENOMIC DNA]</scope>
    <source>
        <strain evidence="6">DSM 19482</strain>
    </source>
</reference>
<keyword evidence="6" id="KW-1185">Reference proteome</keyword>
<evidence type="ECO:0000256" key="1">
    <source>
        <dbReference type="ARBA" id="ARBA00004442"/>
    </source>
</evidence>
<dbReference type="InterPro" id="IPR041700">
    <property type="entry name" value="OMP_b-brl_3"/>
</dbReference>
<evidence type="ECO:0000259" key="4">
    <source>
        <dbReference type="Pfam" id="PF14905"/>
    </source>
</evidence>
<keyword evidence="2" id="KW-0472">Membrane</keyword>
<accession>A0A1U7Q0Z2</accession>
<dbReference type="OrthoDB" id="8764943at2"/>
<comment type="subcellular location">
    <subcellularLocation>
        <location evidence="1">Cell outer membrane</location>
    </subcellularLocation>
</comment>
<organism evidence="5 6">
    <name type="scientific">Epilithonimonas bovis DSM 19482</name>
    <dbReference type="NCBI Taxonomy" id="1121284"/>
    <lineage>
        <taxon>Bacteria</taxon>
        <taxon>Pseudomonadati</taxon>
        <taxon>Bacteroidota</taxon>
        <taxon>Flavobacteriia</taxon>
        <taxon>Flavobacteriales</taxon>
        <taxon>Weeksellaceae</taxon>
        <taxon>Chryseobacterium group</taxon>
        <taxon>Epilithonimonas</taxon>
    </lineage>
</organism>
<dbReference type="Proteomes" id="UP000187261">
    <property type="component" value="Unassembled WGS sequence"/>
</dbReference>
<dbReference type="EMBL" id="FTPU01000042">
    <property type="protein sequence ID" value="SIT98140.1"/>
    <property type="molecule type" value="Genomic_DNA"/>
</dbReference>
<evidence type="ECO:0000256" key="2">
    <source>
        <dbReference type="ARBA" id="ARBA00023136"/>
    </source>
</evidence>
<evidence type="ECO:0000256" key="3">
    <source>
        <dbReference type="ARBA" id="ARBA00023237"/>
    </source>
</evidence>